<dbReference type="Proteomes" id="UP001501508">
    <property type="component" value="Unassembled WGS sequence"/>
</dbReference>
<comment type="caution">
    <text evidence="1">The sequence shown here is derived from an EMBL/GenBank/DDBJ whole genome shotgun (WGS) entry which is preliminary data.</text>
</comment>
<dbReference type="Pfam" id="PF11042">
    <property type="entry name" value="DUF2750"/>
    <property type="match status" value="1"/>
</dbReference>
<name>A0ABP8LTR0_9BACT</name>
<organism evidence="1 2">
    <name type="scientific">Ravibacter arvi</name>
    <dbReference type="NCBI Taxonomy" id="2051041"/>
    <lineage>
        <taxon>Bacteria</taxon>
        <taxon>Pseudomonadati</taxon>
        <taxon>Bacteroidota</taxon>
        <taxon>Cytophagia</taxon>
        <taxon>Cytophagales</taxon>
        <taxon>Spirosomataceae</taxon>
        <taxon>Ravibacter</taxon>
    </lineage>
</organism>
<evidence type="ECO:0008006" key="3">
    <source>
        <dbReference type="Google" id="ProtNLM"/>
    </source>
</evidence>
<sequence>MNIKEIESVSKLAPLDRYRYFIKKVADYEELWTIVDENGDYALSDIDDGVLISFWSAKEFIYSNLDQGWANCEPLKLTLDDLEETVFDLIASESYLINVFPVNGKSGFVVNLDEFARDLSDELKKY</sequence>
<evidence type="ECO:0000313" key="2">
    <source>
        <dbReference type="Proteomes" id="UP001501508"/>
    </source>
</evidence>
<proteinExistence type="predicted"/>
<dbReference type="InterPro" id="IPR021284">
    <property type="entry name" value="DUF2750"/>
</dbReference>
<gene>
    <name evidence="1" type="ORF">GCM10023091_11130</name>
</gene>
<dbReference type="EMBL" id="BAABEY010000012">
    <property type="protein sequence ID" value="GAA4435175.1"/>
    <property type="molecule type" value="Genomic_DNA"/>
</dbReference>
<reference evidence="2" key="1">
    <citation type="journal article" date="2019" name="Int. J. Syst. Evol. Microbiol.">
        <title>The Global Catalogue of Microorganisms (GCM) 10K type strain sequencing project: providing services to taxonomists for standard genome sequencing and annotation.</title>
        <authorList>
            <consortium name="The Broad Institute Genomics Platform"/>
            <consortium name="The Broad Institute Genome Sequencing Center for Infectious Disease"/>
            <person name="Wu L."/>
            <person name="Ma J."/>
        </authorList>
    </citation>
    <scope>NUCLEOTIDE SEQUENCE [LARGE SCALE GENOMIC DNA]</scope>
    <source>
        <strain evidence="2">JCM 31920</strain>
    </source>
</reference>
<keyword evidence="2" id="KW-1185">Reference proteome</keyword>
<dbReference type="RefSeq" id="WP_345027102.1">
    <property type="nucleotide sequence ID" value="NZ_BAABEY010000012.1"/>
</dbReference>
<accession>A0ABP8LTR0</accession>
<evidence type="ECO:0000313" key="1">
    <source>
        <dbReference type="EMBL" id="GAA4435175.1"/>
    </source>
</evidence>
<protein>
    <recommendedName>
        <fullName evidence="3">DUF2750 domain-containing protein</fullName>
    </recommendedName>
</protein>